<name>A0A6A5K3L6_9PLEO</name>
<dbReference type="AlphaFoldDB" id="A0A6A5K3L6"/>
<dbReference type="PANTHER" id="PTHR10039">
    <property type="entry name" value="AMELOGENIN"/>
    <property type="match status" value="1"/>
</dbReference>
<evidence type="ECO:0000313" key="2">
    <source>
        <dbReference type="Proteomes" id="UP000800040"/>
    </source>
</evidence>
<accession>A0A6A5K3L6</accession>
<keyword evidence="2" id="KW-1185">Reference proteome</keyword>
<gene>
    <name evidence="1" type="ORF">BDW02DRAFT_602855</name>
</gene>
<dbReference type="PANTHER" id="PTHR10039:SF16">
    <property type="entry name" value="GPI INOSITOL-DEACYLASE"/>
    <property type="match status" value="1"/>
</dbReference>
<dbReference type="Proteomes" id="UP000800040">
    <property type="component" value="Unassembled WGS sequence"/>
</dbReference>
<organism evidence="1 2">
    <name type="scientific">Decorospora gaudefroyi</name>
    <dbReference type="NCBI Taxonomy" id="184978"/>
    <lineage>
        <taxon>Eukaryota</taxon>
        <taxon>Fungi</taxon>
        <taxon>Dikarya</taxon>
        <taxon>Ascomycota</taxon>
        <taxon>Pezizomycotina</taxon>
        <taxon>Dothideomycetes</taxon>
        <taxon>Pleosporomycetidae</taxon>
        <taxon>Pleosporales</taxon>
        <taxon>Pleosporineae</taxon>
        <taxon>Pleosporaceae</taxon>
        <taxon>Decorospora</taxon>
    </lineage>
</organism>
<sequence>MDGIDQLTPDGQTTILNVVDDLLGDSSFVCKLFVTSRQDDCTKRDIALFVKEYIESNLTAQNPLLENERLKQDVIHALLSGANGMFLWVKLQLFDIAQAVTEQEMRLTIQKLPKNLGETYAGILEKVQRSPGGNLRFKTMTKVFRWVAGTRPALKIEELEEAVALEETDTYLHTERIATGAGEKLIACCSNLVIYNAEDSTVTFAHQTIQQFLFSSANTTQNLQLGFNFTPQSLNQYIAEICLAHLLFSDFETQVAKVPENPTVVLGDAESLVWWNVPLSKPIKGLLSLSRPWSGTGKVNSDHRINFTIPIVSPDSNSLVQKYLLLDYIITFWTFHTADMTPQSACWPSFKHIACERQLMFSFRLWDDPQHSSRLQQMGWYTKDQMSDKISTPAMRTIPVSEELMKNLLLYTYTKADHDYL</sequence>
<dbReference type="EMBL" id="ML975468">
    <property type="protein sequence ID" value="KAF1829094.1"/>
    <property type="molecule type" value="Genomic_DNA"/>
</dbReference>
<reference evidence="1" key="1">
    <citation type="submission" date="2020-01" db="EMBL/GenBank/DDBJ databases">
        <authorList>
            <consortium name="DOE Joint Genome Institute"/>
            <person name="Haridas S."/>
            <person name="Albert R."/>
            <person name="Binder M."/>
            <person name="Bloem J."/>
            <person name="Labutti K."/>
            <person name="Salamov A."/>
            <person name="Andreopoulos B."/>
            <person name="Baker S.E."/>
            <person name="Barry K."/>
            <person name="Bills G."/>
            <person name="Bluhm B.H."/>
            <person name="Cannon C."/>
            <person name="Castanera R."/>
            <person name="Culley D.E."/>
            <person name="Daum C."/>
            <person name="Ezra D."/>
            <person name="Gonzalez J.B."/>
            <person name="Henrissat B."/>
            <person name="Kuo A."/>
            <person name="Liang C."/>
            <person name="Lipzen A."/>
            <person name="Lutzoni F."/>
            <person name="Magnuson J."/>
            <person name="Mondo S."/>
            <person name="Nolan M."/>
            <person name="Ohm R."/>
            <person name="Pangilinan J."/>
            <person name="Park H.-J."/>
            <person name="Ramirez L."/>
            <person name="Alfaro M."/>
            <person name="Sun H."/>
            <person name="Tritt A."/>
            <person name="Yoshinaga Y."/>
            <person name="Zwiers L.-H."/>
            <person name="Turgeon B.G."/>
            <person name="Goodwin S.B."/>
            <person name="Spatafora J.W."/>
            <person name="Crous P.W."/>
            <person name="Grigoriev I.V."/>
        </authorList>
    </citation>
    <scope>NUCLEOTIDE SEQUENCE</scope>
    <source>
        <strain evidence="1">P77</strain>
    </source>
</reference>
<proteinExistence type="predicted"/>
<protein>
    <recommendedName>
        <fullName evidence="3">NACHT domain-containing protein</fullName>
    </recommendedName>
</protein>
<evidence type="ECO:0000313" key="1">
    <source>
        <dbReference type="EMBL" id="KAF1829094.1"/>
    </source>
</evidence>
<dbReference type="OrthoDB" id="7464126at2759"/>
<evidence type="ECO:0008006" key="3">
    <source>
        <dbReference type="Google" id="ProtNLM"/>
    </source>
</evidence>